<accession>A0A538T811</accession>
<name>A0A538T811_UNCEI</name>
<dbReference type="Proteomes" id="UP000316852">
    <property type="component" value="Unassembled WGS sequence"/>
</dbReference>
<evidence type="ECO:0008006" key="3">
    <source>
        <dbReference type="Google" id="ProtNLM"/>
    </source>
</evidence>
<evidence type="ECO:0000313" key="2">
    <source>
        <dbReference type="Proteomes" id="UP000316852"/>
    </source>
</evidence>
<protein>
    <recommendedName>
        <fullName evidence="3">Outer membrane protein beta-barrel domain-containing protein</fullName>
    </recommendedName>
</protein>
<dbReference type="SUPFAM" id="SSF56925">
    <property type="entry name" value="OMPA-like"/>
    <property type="match status" value="1"/>
</dbReference>
<evidence type="ECO:0000313" key="1">
    <source>
        <dbReference type="EMBL" id="TMQ59781.1"/>
    </source>
</evidence>
<proteinExistence type="predicted"/>
<sequence length="248" mass="26523">MNVRLVGIVAGCAAIVGLGSPSGASPAAPVPGAAGLLSRPGAQAGFAGFEGAGAVATMLRRQPAPVSPRTTPLLRRLRKGTISLGAQISYGFVRGSSELNDHFDTGLGYAFRFRYMLSSRAALGFSFENQRYNRRDGLPVSPTPFATDSQLVVTTVASEAVVFFHREREWTPYLLGGIGFASPNVRYDRKESRRVNEGPFLVAGAGVEKFVRPRFSLDFSLRGYGEVGNSELSMFSQISAGIHLYPGD</sequence>
<dbReference type="EMBL" id="VBOW01000019">
    <property type="protein sequence ID" value="TMQ59781.1"/>
    <property type="molecule type" value="Genomic_DNA"/>
</dbReference>
<gene>
    <name evidence="1" type="ORF">E6K76_03485</name>
</gene>
<organism evidence="1 2">
    <name type="scientific">Eiseniibacteriota bacterium</name>
    <dbReference type="NCBI Taxonomy" id="2212470"/>
    <lineage>
        <taxon>Bacteria</taxon>
        <taxon>Candidatus Eiseniibacteriota</taxon>
    </lineage>
</organism>
<comment type="caution">
    <text evidence="1">The sequence shown here is derived from an EMBL/GenBank/DDBJ whole genome shotgun (WGS) entry which is preliminary data.</text>
</comment>
<dbReference type="InterPro" id="IPR011250">
    <property type="entry name" value="OMP/PagP_B-barrel"/>
</dbReference>
<reference evidence="1 2" key="1">
    <citation type="journal article" date="2019" name="Nat. Microbiol.">
        <title>Mediterranean grassland soil C-N compound turnover is dependent on rainfall and depth, and is mediated by genomically divergent microorganisms.</title>
        <authorList>
            <person name="Diamond S."/>
            <person name="Andeer P.F."/>
            <person name="Li Z."/>
            <person name="Crits-Christoph A."/>
            <person name="Burstein D."/>
            <person name="Anantharaman K."/>
            <person name="Lane K.R."/>
            <person name="Thomas B.C."/>
            <person name="Pan C."/>
            <person name="Northen T.R."/>
            <person name="Banfield J.F."/>
        </authorList>
    </citation>
    <scope>NUCLEOTIDE SEQUENCE [LARGE SCALE GENOMIC DNA]</scope>
    <source>
        <strain evidence="1">WS_6</strain>
    </source>
</reference>
<dbReference type="Gene3D" id="2.40.160.20">
    <property type="match status" value="1"/>
</dbReference>
<dbReference type="AlphaFoldDB" id="A0A538T811"/>